<feature type="signal peptide" evidence="1">
    <location>
        <begin position="1"/>
        <end position="23"/>
    </location>
</feature>
<dbReference type="EMBL" id="JAOCIZ010000046">
    <property type="protein sequence ID" value="MDH1505890.1"/>
    <property type="molecule type" value="Genomic_DNA"/>
</dbReference>
<evidence type="ECO:0000259" key="3">
    <source>
        <dbReference type="Pfam" id="PF13750"/>
    </source>
</evidence>
<evidence type="ECO:0000313" key="6">
    <source>
        <dbReference type="Proteomes" id="UP001161704"/>
    </source>
</evidence>
<gene>
    <name evidence="5" type="ORF">N5I20_12565</name>
</gene>
<evidence type="ECO:0000259" key="4">
    <source>
        <dbReference type="Pfam" id="PF13752"/>
    </source>
</evidence>
<keyword evidence="1" id="KW-0732">Signal</keyword>
<evidence type="ECO:0000256" key="1">
    <source>
        <dbReference type="SAM" id="SignalP"/>
    </source>
</evidence>
<evidence type="ECO:0000313" key="5">
    <source>
        <dbReference type="EMBL" id="MDH1505890.1"/>
    </source>
</evidence>
<comment type="caution">
    <text evidence="5">The sequence shown here is derived from an EMBL/GenBank/DDBJ whole genome shotgun (WGS) entry which is preliminary data.</text>
</comment>
<dbReference type="Pfam" id="PF12245">
    <property type="entry name" value="Big_3_2"/>
    <property type="match status" value="1"/>
</dbReference>
<accession>A0AA42R9A0</accession>
<reference evidence="5" key="1">
    <citation type="submission" date="2022-09" db="EMBL/GenBank/DDBJ databases">
        <title>Intensive care unit water sources are persistently colonized with multi-drug resistant bacteria and are the site of extensive horizontal gene transfer of antibiotic resistance genes.</title>
        <authorList>
            <person name="Diorio-Toth L."/>
        </authorList>
    </citation>
    <scope>NUCLEOTIDE SEQUENCE</scope>
    <source>
        <strain evidence="5">GD03710</strain>
    </source>
</reference>
<dbReference type="RefSeq" id="WP_279963642.1">
    <property type="nucleotide sequence ID" value="NZ_JAOCFK010000049.1"/>
</dbReference>
<dbReference type="InterPro" id="IPR022038">
    <property type="entry name" value="Ig-like_bact"/>
</dbReference>
<feature type="chain" id="PRO_5041409810" evidence="1">
    <location>
        <begin position="24"/>
        <end position="789"/>
    </location>
</feature>
<dbReference type="Pfam" id="PF13752">
    <property type="entry name" value="DUF4165"/>
    <property type="match status" value="1"/>
</dbReference>
<dbReference type="Proteomes" id="UP001161704">
    <property type="component" value="Unassembled WGS sequence"/>
</dbReference>
<feature type="domain" description="Ig-like" evidence="3">
    <location>
        <begin position="537"/>
        <end position="684"/>
    </location>
</feature>
<evidence type="ECO:0000259" key="2">
    <source>
        <dbReference type="Pfam" id="PF12245"/>
    </source>
</evidence>
<sequence length="789" mass="85355">MTKMKPSKIAALVLLALSGPAGAQIYEMSYTDTNGVTVVRKPTVRWHNPNGEIIVTHIAGLDRKVKVELLKGSTVLQSQTSALISVANRIKSSDGTEFYGVKFNLTKPVDDNFILRSTVYDVNGQQVSTNSYEFNVDTVPPVISGDFVYTVSGWTQGRIDIFGRDNIQNRISISGISDDRSGLAGARYFAVDKNGTKRSKAVNMGLSSPSSISMLANDASASDVTPIDHSAYTVGFEVVDVAGNTGSKSRVSEIDNSIPPYELEVWNSSANQWQKKGTAVSYENPVKFRVKYPKSEHVDFNGTKFGIAAGYNKTDENFTYNEGSAAIPANSQSYWLIQTLSGVPQHISFTLLNDVPLGGAAVRGPNALSYRYRIAGGQIVDGTSPTLSKPGAVDFYEVTAEPRPYVQVVSANGQSCEIPANESRCSFDPKITISSGRGYAPYSVWIKNKTNPALAQFSTHIYTYWDFNPPVIEDMAVDQEKKTVTLRARDPDRLSSWQISMWDTRDFYVEATEQSGATKRLPLVGSRDESVWVKERVFSFAGLPSGTYVMKGSATDTYGNNAVMSVAAKTIDSVPPSLTIKYLGGAVPNEIGVIKNLRVDVRDDLDSAPVVKRMALSGGPINDALDLGFTKQPDGWQPEVPRMFPTIEAGQEYTLNITASDAQGNIATASQTFSLSPQNMVRHEGITVLATSQSLLDSNDKPLGKISFKGALTDGGSQSRGPQAGYFTLRHDSAFAVMFNGTKVAPGETKDVVIPLDATGSVTLPVWPADTGVKGKASYMLDIPQLVVN</sequence>
<organism evidence="5 6">
    <name type="scientific">Aeromonas caviae</name>
    <name type="common">Aeromonas punctata</name>
    <dbReference type="NCBI Taxonomy" id="648"/>
    <lineage>
        <taxon>Bacteria</taxon>
        <taxon>Pseudomonadati</taxon>
        <taxon>Pseudomonadota</taxon>
        <taxon>Gammaproteobacteria</taxon>
        <taxon>Aeromonadales</taxon>
        <taxon>Aeromonadaceae</taxon>
        <taxon>Aeromonas</taxon>
    </lineage>
</organism>
<dbReference type="AlphaFoldDB" id="A0AA42R9A0"/>
<dbReference type="Pfam" id="PF13750">
    <property type="entry name" value="Big_3_3"/>
    <property type="match status" value="1"/>
</dbReference>
<feature type="domain" description="DUF4165" evidence="4">
    <location>
        <begin position="23"/>
        <end position="138"/>
    </location>
</feature>
<dbReference type="InterPro" id="IPR025429">
    <property type="entry name" value="DUF4165"/>
</dbReference>
<name>A0AA42R9A0_AERCA</name>
<protein>
    <submittedName>
        <fullName evidence="5">Ig-like domain-containing protein</fullName>
    </submittedName>
</protein>
<feature type="domain" description="Ig-like" evidence="2">
    <location>
        <begin position="166"/>
        <end position="256"/>
    </location>
</feature>
<proteinExistence type="predicted"/>